<gene>
    <name evidence="1" type="ORF">ACFQ5X_49410</name>
</gene>
<evidence type="ECO:0008006" key="3">
    <source>
        <dbReference type="Google" id="ProtNLM"/>
    </source>
</evidence>
<reference evidence="2" key="1">
    <citation type="journal article" date="2019" name="Int. J. Syst. Evol. Microbiol.">
        <title>The Global Catalogue of Microorganisms (GCM) 10K type strain sequencing project: providing services to taxonomists for standard genome sequencing and annotation.</title>
        <authorList>
            <consortium name="The Broad Institute Genomics Platform"/>
            <consortium name="The Broad Institute Genome Sequencing Center for Infectious Disease"/>
            <person name="Wu L."/>
            <person name="Ma J."/>
        </authorList>
    </citation>
    <scope>NUCLEOTIDE SEQUENCE [LARGE SCALE GENOMIC DNA]</scope>
    <source>
        <strain evidence="2">CGMCC 4.7020</strain>
    </source>
</reference>
<name>A0ABW3XVY6_9ACTN</name>
<sequence length="52" mass="6079">MEQVNGIMMLHRRLVRDYEHRPASAESRAYWAISDRMARMLTATSTPTWRGA</sequence>
<evidence type="ECO:0000313" key="2">
    <source>
        <dbReference type="Proteomes" id="UP001597058"/>
    </source>
</evidence>
<organism evidence="1 2">
    <name type="scientific">Streptomyces kaempferi</name>
    <dbReference type="NCBI Taxonomy" id="333725"/>
    <lineage>
        <taxon>Bacteria</taxon>
        <taxon>Bacillati</taxon>
        <taxon>Actinomycetota</taxon>
        <taxon>Actinomycetes</taxon>
        <taxon>Kitasatosporales</taxon>
        <taxon>Streptomycetaceae</taxon>
        <taxon>Streptomyces</taxon>
    </lineage>
</organism>
<dbReference type="EMBL" id="JBHTMM010000240">
    <property type="protein sequence ID" value="MFD1313679.1"/>
    <property type="molecule type" value="Genomic_DNA"/>
</dbReference>
<accession>A0ABW3XVY6</accession>
<evidence type="ECO:0000313" key="1">
    <source>
        <dbReference type="EMBL" id="MFD1313679.1"/>
    </source>
</evidence>
<dbReference type="RefSeq" id="WP_381234010.1">
    <property type="nucleotide sequence ID" value="NZ_JBHSKH010000019.1"/>
</dbReference>
<proteinExistence type="predicted"/>
<dbReference type="Proteomes" id="UP001597058">
    <property type="component" value="Unassembled WGS sequence"/>
</dbReference>
<comment type="caution">
    <text evidence="1">The sequence shown here is derived from an EMBL/GenBank/DDBJ whole genome shotgun (WGS) entry which is preliminary data.</text>
</comment>
<keyword evidence="2" id="KW-1185">Reference proteome</keyword>
<protein>
    <recommendedName>
        <fullName evidence="3">Transposase</fullName>
    </recommendedName>
</protein>